<dbReference type="Proteomes" id="UP000241444">
    <property type="component" value="Unassembled WGS sequence"/>
</dbReference>
<organism evidence="2 3">
    <name type="scientific">Phyllobacterium brassicacearum</name>
    <dbReference type="NCBI Taxonomy" id="314235"/>
    <lineage>
        <taxon>Bacteria</taxon>
        <taxon>Pseudomonadati</taxon>
        <taxon>Pseudomonadota</taxon>
        <taxon>Alphaproteobacteria</taxon>
        <taxon>Hyphomicrobiales</taxon>
        <taxon>Phyllobacteriaceae</taxon>
        <taxon>Phyllobacterium</taxon>
    </lineage>
</organism>
<dbReference type="AlphaFoldDB" id="A0A2P7BPG6"/>
<reference evidence="3" key="1">
    <citation type="submission" date="2017-11" db="EMBL/GenBank/DDBJ databases">
        <authorList>
            <person name="Kuznetsova I."/>
            <person name="Sazanova A."/>
            <person name="Chirak E."/>
            <person name="Safronova V."/>
            <person name="Willems A."/>
        </authorList>
    </citation>
    <scope>NUCLEOTIDE SEQUENCE [LARGE SCALE GENOMIC DNA]</scope>
    <source>
        <strain evidence="3">STM 196</strain>
    </source>
</reference>
<feature type="transmembrane region" description="Helical" evidence="1">
    <location>
        <begin position="24"/>
        <end position="47"/>
    </location>
</feature>
<sequence length="65" mass="6787">MKRSKGALLNAFARFLRDDAGATAIEYTLIASLVSIGVIVGAGILGVSVQDLYADLAEDVTEAMN</sequence>
<dbReference type="InterPro" id="IPR007047">
    <property type="entry name" value="Flp_Fap"/>
</dbReference>
<keyword evidence="1" id="KW-0472">Membrane</keyword>
<keyword evidence="1" id="KW-0812">Transmembrane</keyword>
<gene>
    <name evidence="2" type="ORF">CU102_13725</name>
</gene>
<protein>
    <submittedName>
        <fullName evidence="2">Flp family type IVb pilin</fullName>
    </submittedName>
</protein>
<proteinExistence type="predicted"/>
<evidence type="ECO:0000256" key="1">
    <source>
        <dbReference type="SAM" id="Phobius"/>
    </source>
</evidence>
<accession>A0A2P7BPG6</accession>
<keyword evidence="3" id="KW-1185">Reference proteome</keyword>
<evidence type="ECO:0000313" key="3">
    <source>
        <dbReference type="Proteomes" id="UP000241444"/>
    </source>
</evidence>
<dbReference type="RefSeq" id="WP_106711671.1">
    <property type="nucleotide sequence ID" value="NZ_PGGO01000009.1"/>
</dbReference>
<keyword evidence="1" id="KW-1133">Transmembrane helix</keyword>
<dbReference type="Pfam" id="PF04964">
    <property type="entry name" value="Flp_Fap"/>
    <property type="match status" value="1"/>
</dbReference>
<evidence type="ECO:0000313" key="2">
    <source>
        <dbReference type="EMBL" id="PSH68353.1"/>
    </source>
</evidence>
<comment type="caution">
    <text evidence="2">The sequence shown here is derived from an EMBL/GenBank/DDBJ whole genome shotgun (WGS) entry which is preliminary data.</text>
</comment>
<dbReference type="EMBL" id="PGGO01000009">
    <property type="protein sequence ID" value="PSH68353.1"/>
    <property type="molecule type" value="Genomic_DNA"/>
</dbReference>
<name>A0A2P7BPG6_9HYPH</name>